<reference evidence="2" key="2">
    <citation type="submission" date="2020-09" db="EMBL/GenBank/DDBJ databases">
        <authorList>
            <person name="Sun Q."/>
            <person name="Kim S."/>
        </authorList>
    </citation>
    <scope>NUCLEOTIDE SEQUENCE</scope>
    <source>
        <strain evidence="2">KCTC 23310</strain>
    </source>
</reference>
<dbReference type="RefSeq" id="WP_189409532.1">
    <property type="nucleotide sequence ID" value="NZ_BMYJ01000001.1"/>
</dbReference>
<feature type="compositionally biased region" description="Low complexity" evidence="1">
    <location>
        <begin position="43"/>
        <end position="54"/>
    </location>
</feature>
<protein>
    <submittedName>
        <fullName evidence="2">Uncharacterized protein</fullName>
    </submittedName>
</protein>
<dbReference type="Proteomes" id="UP000638981">
    <property type="component" value="Unassembled WGS sequence"/>
</dbReference>
<reference evidence="2" key="1">
    <citation type="journal article" date="2014" name="Int. J. Syst. Evol. Microbiol.">
        <title>Complete genome sequence of Corynebacterium casei LMG S-19264T (=DSM 44701T), isolated from a smear-ripened cheese.</title>
        <authorList>
            <consortium name="US DOE Joint Genome Institute (JGI-PGF)"/>
            <person name="Walter F."/>
            <person name="Albersmeier A."/>
            <person name="Kalinowski J."/>
            <person name="Ruckert C."/>
        </authorList>
    </citation>
    <scope>NUCLEOTIDE SEQUENCE</scope>
    <source>
        <strain evidence="2">KCTC 23310</strain>
    </source>
</reference>
<organism evidence="2 3">
    <name type="scientific">Neogemmobacter tilapiae</name>
    <dbReference type="NCBI Taxonomy" id="875041"/>
    <lineage>
        <taxon>Bacteria</taxon>
        <taxon>Pseudomonadati</taxon>
        <taxon>Pseudomonadota</taxon>
        <taxon>Alphaproteobacteria</taxon>
        <taxon>Rhodobacterales</taxon>
        <taxon>Paracoccaceae</taxon>
        <taxon>Neogemmobacter</taxon>
    </lineage>
</organism>
<evidence type="ECO:0000313" key="2">
    <source>
        <dbReference type="EMBL" id="GHC44161.1"/>
    </source>
</evidence>
<evidence type="ECO:0000313" key="3">
    <source>
        <dbReference type="Proteomes" id="UP000638981"/>
    </source>
</evidence>
<sequence length="61" mass="6924">MDIQRLLQQMGSRLLRRFLTKGVMTGINKVAGKGKRGSGGAGSDAAQRMRQTQKMMRRFRR</sequence>
<accession>A0A918TE17</accession>
<keyword evidence="3" id="KW-1185">Reference proteome</keyword>
<feature type="region of interest" description="Disordered" evidence="1">
    <location>
        <begin position="30"/>
        <end position="61"/>
    </location>
</feature>
<evidence type="ECO:0000256" key="1">
    <source>
        <dbReference type="SAM" id="MobiDB-lite"/>
    </source>
</evidence>
<dbReference type="AlphaFoldDB" id="A0A918TE17"/>
<dbReference type="EMBL" id="BMYJ01000001">
    <property type="protein sequence ID" value="GHC44161.1"/>
    <property type="molecule type" value="Genomic_DNA"/>
</dbReference>
<gene>
    <name evidence="2" type="ORF">GCM10007315_01640</name>
</gene>
<proteinExistence type="predicted"/>
<comment type="caution">
    <text evidence="2">The sequence shown here is derived from an EMBL/GenBank/DDBJ whole genome shotgun (WGS) entry which is preliminary data.</text>
</comment>
<name>A0A918TE17_9RHOB</name>